<dbReference type="Pfam" id="PF03372">
    <property type="entry name" value="Exo_endo_phos"/>
    <property type="match status" value="1"/>
</dbReference>
<name>A0ABT5RZU6_9BURK</name>
<keyword evidence="3" id="KW-0255">Endonuclease</keyword>
<gene>
    <name evidence="3" type="ORF">OIN59_17415</name>
</gene>
<evidence type="ECO:0000313" key="4">
    <source>
        <dbReference type="Proteomes" id="UP001148932"/>
    </source>
</evidence>
<dbReference type="SUPFAM" id="SSF56219">
    <property type="entry name" value="DNase I-like"/>
    <property type="match status" value="1"/>
</dbReference>
<keyword evidence="3" id="KW-0540">Nuclease</keyword>
<dbReference type="Proteomes" id="UP001148932">
    <property type="component" value="Unassembled WGS sequence"/>
</dbReference>
<sequence>MKRFLNCYRFAVFAMLATAPAWLSAQPTRINVATFNVGWWISDPEFKQVVAQCSEPERSWCDPRSDAQCRPVSSGLPPCNAYTEYHSSGVSPIPRAVFSPTAHYWDAKRLALEQTLRSANPDVLGFQEISGEAAARAALGRAHDEYSFCTSNDRDVASPEVQRLVIAVRKNVLTMASCETDFALAVEDMRNAGHFTRPALIASLVGPAGHKIRVANVHLKSGCASPAGDANFDFRGAYLDSTENTNCPTLRKQIGPLERLIERESIDGAHLILLGDFNRKLDLELNRRKAGNARAGSSSATGIPVDSEQVRLLWPEVNDGDPTNSELTLMFREPRSTACARNEGLDHIALSQGLAAANRGARTREVELAKFAGRAFAASDHCPLVLQLNLP</sequence>
<dbReference type="InterPro" id="IPR036691">
    <property type="entry name" value="Endo/exonu/phosph_ase_sf"/>
</dbReference>
<keyword evidence="1" id="KW-0732">Signal</keyword>
<dbReference type="GO" id="GO:0004519">
    <property type="term" value="F:endonuclease activity"/>
    <property type="evidence" value="ECO:0007669"/>
    <property type="project" value="UniProtKB-KW"/>
</dbReference>
<feature type="signal peptide" evidence="1">
    <location>
        <begin position="1"/>
        <end position="25"/>
    </location>
</feature>
<dbReference type="Gene3D" id="3.60.10.10">
    <property type="entry name" value="Endonuclease/exonuclease/phosphatase"/>
    <property type="match status" value="1"/>
</dbReference>
<dbReference type="InterPro" id="IPR005135">
    <property type="entry name" value="Endo/exonuclease/phosphatase"/>
</dbReference>
<protein>
    <submittedName>
        <fullName evidence="3">Endonuclease/exonuclease/phosphatase family protein</fullName>
    </submittedName>
</protein>
<reference evidence="3" key="1">
    <citation type="submission" date="2022-10" db="EMBL/GenBank/DDBJ databases">
        <title>Description of microaerobic benzene degrading bacteria.</title>
        <authorList>
            <person name="Bedics A."/>
            <person name="Tancsics A."/>
            <person name="Banerjee S."/>
        </authorList>
    </citation>
    <scope>NUCLEOTIDE SEQUENCE</scope>
    <source>
        <strain evidence="3">D2M1</strain>
    </source>
</reference>
<comment type="caution">
    <text evidence="3">The sequence shown here is derived from an EMBL/GenBank/DDBJ whole genome shotgun (WGS) entry which is preliminary data.</text>
</comment>
<evidence type="ECO:0000259" key="2">
    <source>
        <dbReference type="Pfam" id="PF03372"/>
    </source>
</evidence>
<feature type="chain" id="PRO_5046351019" evidence="1">
    <location>
        <begin position="26"/>
        <end position="391"/>
    </location>
</feature>
<keyword evidence="4" id="KW-1185">Reference proteome</keyword>
<evidence type="ECO:0000313" key="3">
    <source>
        <dbReference type="EMBL" id="MDD2179219.1"/>
    </source>
</evidence>
<dbReference type="EMBL" id="JAPCKI010000011">
    <property type="protein sequence ID" value="MDD2179219.1"/>
    <property type="molecule type" value="Genomic_DNA"/>
</dbReference>
<organism evidence="3 4">
    <name type="scientific">Acidovorax benzenivorans</name>
    <dbReference type="NCBI Taxonomy" id="2987520"/>
    <lineage>
        <taxon>Bacteria</taxon>
        <taxon>Pseudomonadati</taxon>
        <taxon>Pseudomonadota</taxon>
        <taxon>Betaproteobacteria</taxon>
        <taxon>Burkholderiales</taxon>
        <taxon>Comamonadaceae</taxon>
        <taxon>Acidovorax</taxon>
    </lineage>
</organism>
<proteinExistence type="predicted"/>
<feature type="domain" description="Endonuclease/exonuclease/phosphatase" evidence="2">
    <location>
        <begin position="100"/>
        <end position="381"/>
    </location>
</feature>
<keyword evidence="3" id="KW-0378">Hydrolase</keyword>
<dbReference type="RefSeq" id="WP_274112330.1">
    <property type="nucleotide sequence ID" value="NZ_JAPCKI010000011.1"/>
</dbReference>
<accession>A0ABT5RZU6</accession>
<evidence type="ECO:0000256" key="1">
    <source>
        <dbReference type="SAM" id="SignalP"/>
    </source>
</evidence>